<reference evidence="3" key="3">
    <citation type="submission" date="2002-02" db="EMBL/GenBank/DDBJ databases">
        <authorList>
            <person name="Town C.D."/>
            <person name="Kaul S."/>
        </authorList>
    </citation>
    <scope>NUCLEOTIDE SEQUENCE</scope>
</reference>
<reference key="1">
    <citation type="journal article" date="1999" name="Nature">
        <title>Sequence and analysis of chromosome 2 of the plant Arabidopsis thaliana.</title>
        <authorList>
            <person name="Lin X."/>
            <person name="Kaul S."/>
            <person name="Rounsley S."/>
            <person name="Shea T.P."/>
            <person name="Benito M.I."/>
            <person name="Town C.D."/>
            <person name="Fujii C.Y."/>
            <person name="Mason T."/>
            <person name="Bowman C.L."/>
            <person name="Barnstead M."/>
            <person name="Feldblyum T.V."/>
            <person name="Buell C.R."/>
            <person name="Ketchum K.A."/>
            <person name="Lee J."/>
            <person name="Ronning C.M."/>
            <person name="Koo H.L."/>
            <person name="Moffat K.S."/>
            <person name="Cronin L.A."/>
            <person name="Shen M."/>
            <person name="Pai G."/>
            <person name="Van Aken S."/>
            <person name="Umayam L."/>
            <person name="Tallon L.J."/>
            <person name="Gill J.E."/>
            <person name="Adams M.D."/>
            <person name="Carrera A.J."/>
            <person name="Creasy T.H."/>
            <person name="Goodman H.M."/>
            <person name="Somerville C.R."/>
            <person name="Copenhaver G.P."/>
            <person name="Preuss D."/>
            <person name="Nierman W.C."/>
            <person name="White O."/>
            <person name="Eisen J.A."/>
            <person name="Salzberg S.L."/>
            <person name="Fraser C.M."/>
            <person name="Venter J.C."/>
        </authorList>
    </citation>
    <scope>NUCLEOTIDE SEQUENCE [LARGE SCALE GENOMIC DNA]</scope>
    <source>
        <strain>cv. Columbia</strain>
    </source>
</reference>
<feature type="region of interest" description="Disordered" evidence="2">
    <location>
        <begin position="661"/>
        <end position="688"/>
    </location>
</feature>
<dbReference type="InterPro" id="IPR021704">
    <property type="entry name" value="DUF3287"/>
</dbReference>
<name>Q9SI39_ARATH</name>
<feature type="compositionally biased region" description="Basic and acidic residues" evidence="2">
    <location>
        <begin position="245"/>
        <end position="266"/>
    </location>
</feature>
<reference evidence="3" key="2">
    <citation type="submission" date="2000-03" db="EMBL/GenBank/DDBJ databases">
        <authorList>
            <person name="Lin X."/>
            <person name="Kaul S."/>
            <person name="Shea T.P."/>
            <person name="Fujii C.Y."/>
            <person name="Shen M."/>
            <person name="VanAken S.E."/>
            <person name="Barnstead M.E."/>
            <person name="Mason T.M."/>
            <person name="Bowman C.L."/>
            <person name="Ronning C.M."/>
            <person name="Benito M.-I."/>
            <person name="Carrera A.J."/>
            <person name="Creasy T.H."/>
            <person name="Buell C.R."/>
            <person name="Town C.D."/>
            <person name="Nierman W.C."/>
            <person name="Fraser C.M."/>
            <person name="Venter J.C."/>
        </authorList>
    </citation>
    <scope>NUCLEOTIDE SEQUENCE</scope>
</reference>
<dbReference type="Pfam" id="PF11690">
    <property type="entry name" value="DUF3287"/>
    <property type="match status" value="2"/>
</dbReference>
<gene>
    <name evidence="3" type="ordered locus">At2g13410</name>
</gene>
<feature type="compositionally biased region" description="Acidic residues" evidence="2">
    <location>
        <begin position="568"/>
        <end position="579"/>
    </location>
</feature>
<feature type="coiled-coil region" evidence="1">
    <location>
        <begin position="360"/>
        <end position="394"/>
    </location>
</feature>
<feature type="region of interest" description="Disordered" evidence="2">
    <location>
        <begin position="531"/>
        <end position="589"/>
    </location>
</feature>
<sequence>MLMGPPSYELLLLVPQSLAGSELMMRDPTPTISPPSLSNCYSSSEGFNVLRTKIVPNDSPISRLNYVIELISESPSITRVTLVAIMTVYYLFTIKAGKLFHDFQGGSVIITGSHLPNKDENWHHPWFLVKKSPASIGNLPDLLSSKWNTKPAFIAPTLSTVEFSEFFKIVIEGETLWNSFTLDRESARAIAARRKTLSKSIVEACEVNKSFLQSTVDKKEYSRTLLVDGGSADGTRSAGAYRPTPHREGHSGRSSHKERSPRRDSPRPTSRTGLSSEPLADLIQKKRDRSTRSSSSPKQDKTRAQLIAFLGHRRHPAIWTLIPSRYYLVQVNSELNDMIEYYERLLLDREKEVMTWKDKSSSLESDLRSSNDARQKLEDQLDNLSSELMKSNGAVPELSELQLKYKAVANYRDAELARSTSKATKEVKGRRMEMESDIKEYESNLLLLDKTHEDDFSEERERDELKTVLEEKRNRLAALPSSSFNPQQFEEFFTESPPLSESGLHWADNCLGVSDHVEPKIPIAPASIPEAVVTPPQIPPSTNSETVVIENDDGSDSGVPSEQPTTGEPDETETTDADPEPAQTEPEVVDKYRRLCDERQRLGLKRQTLETRIARIERKVRAMENDHFQWEWRNFDCVAKIQHMLRMYLRARGQVPGTVKAPVKVIPSNSEDGDDEEEDSNPWKRVKNEPDVDVKNEISSLGFSSFLTNNTVLFFRAYGLQPPMLGIHAKLFEDWDDRGGHSERTRQRMLPTLQLQIPDPSSVCVNQGPFEQRSGHRDVLYQSSRGSTKKRSTEKKKLRKKINQMLQRVTVILRELHTLNSHPGDWIELGIAEFARIPDCMMPILDIASQGVEVFYKTRRIS</sequence>
<keyword evidence="1" id="KW-0175">Coiled coil</keyword>
<proteinExistence type="predicted"/>
<organism evidence="3">
    <name type="scientific">Arabidopsis thaliana</name>
    <name type="common">Mouse-ear cress</name>
    <dbReference type="NCBI Taxonomy" id="3702"/>
    <lineage>
        <taxon>Eukaryota</taxon>
        <taxon>Viridiplantae</taxon>
        <taxon>Streptophyta</taxon>
        <taxon>Embryophyta</taxon>
        <taxon>Tracheophyta</taxon>
        <taxon>Spermatophyta</taxon>
        <taxon>Magnoliopsida</taxon>
        <taxon>eudicotyledons</taxon>
        <taxon>Gunneridae</taxon>
        <taxon>Pentapetalae</taxon>
        <taxon>rosids</taxon>
        <taxon>malvids</taxon>
        <taxon>Brassicales</taxon>
        <taxon>Brassicaceae</taxon>
        <taxon>Camelineae</taxon>
        <taxon>Arabidopsis</taxon>
    </lineage>
</organism>
<dbReference type="ExpressionAtlas" id="Q9SI39">
    <property type="expression patterns" value="baseline and differential"/>
</dbReference>
<evidence type="ECO:0000256" key="2">
    <source>
        <dbReference type="SAM" id="MobiDB-lite"/>
    </source>
</evidence>
<evidence type="ECO:0000313" key="3">
    <source>
        <dbReference type="EMBL" id="AAD28666.1"/>
    </source>
</evidence>
<protein>
    <submittedName>
        <fullName evidence="3">Uncharacterized protein At2g13410</fullName>
    </submittedName>
</protein>
<dbReference type="AlphaFoldDB" id="Q9SI39"/>
<feature type="coiled-coil region" evidence="1">
    <location>
        <begin position="424"/>
        <end position="451"/>
    </location>
</feature>
<feature type="compositionally biased region" description="Acidic residues" evidence="2">
    <location>
        <begin position="671"/>
        <end position="680"/>
    </location>
</feature>
<feature type="coiled-coil region" evidence="1">
    <location>
        <begin position="599"/>
        <end position="626"/>
    </location>
</feature>
<dbReference type="PIR" id="E84507">
    <property type="entry name" value="E84507"/>
</dbReference>
<evidence type="ECO:0000256" key="1">
    <source>
        <dbReference type="SAM" id="Coils"/>
    </source>
</evidence>
<feature type="region of interest" description="Disordered" evidence="2">
    <location>
        <begin position="227"/>
        <end position="302"/>
    </location>
</feature>
<accession>Q9SI39</accession>
<dbReference type="EMBL" id="AC007209">
    <property type="protein sequence ID" value="AAD28666.1"/>
    <property type="molecule type" value="Genomic_DNA"/>
</dbReference>